<dbReference type="InterPro" id="IPR001173">
    <property type="entry name" value="Glyco_trans_2-like"/>
</dbReference>
<keyword evidence="3" id="KW-1185">Reference proteome</keyword>
<gene>
    <name evidence="2" type="ORF">SAMN05421788_104427</name>
</gene>
<dbReference type="InterPro" id="IPR029044">
    <property type="entry name" value="Nucleotide-diphossugar_trans"/>
</dbReference>
<proteinExistence type="predicted"/>
<feature type="domain" description="Glycosyltransferase 2-like" evidence="1">
    <location>
        <begin position="33"/>
        <end position="117"/>
    </location>
</feature>
<accession>A0A173MRC2</accession>
<keyword evidence="2" id="KW-0808">Transferase</keyword>
<dbReference type="GO" id="GO:0016740">
    <property type="term" value="F:transferase activity"/>
    <property type="evidence" value="ECO:0007669"/>
    <property type="project" value="UniProtKB-KW"/>
</dbReference>
<dbReference type="STRING" id="477680.SAMN05421788_104427"/>
<dbReference type="RefSeq" id="WP_076379737.1">
    <property type="nucleotide sequence ID" value="NZ_AP017422.1"/>
</dbReference>
<dbReference type="Proteomes" id="UP000186917">
    <property type="component" value="Unassembled WGS sequence"/>
</dbReference>
<evidence type="ECO:0000313" key="3">
    <source>
        <dbReference type="Proteomes" id="UP000186917"/>
    </source>
</evidence>
<dbReference type="AlphaFoldDB" id="A0A173MRC2"/>
<dbReference type="Gene3D" id="3.90.550.10">
    <property type="entry name" value="Spore Coat Polysaccharide Biosynthesis Protein SpsA, Chain A"/>
    <property type="match status" value="1"/>
</dbReference>
<evidence type="ECO:0000259" key="1">
    <source>
        <dbReference type="Pfam" id="PF00535"/>
    </source>
</evidence>
<dbReference type="KEGG" id="fln:FLA_6263"/>
<sequence>MQDILIILVLYKVRLKESATFQALLKFQTDSNVELDVFVYDNSPETDGALESMKGMNCHYVSDVSNVGISKAYNAGATLAEKLKKKWVLLLDQDSALPDCFFSKLRESIQQFTGQVLFVPVLKQNGNIISPCRYVLEKGSTLKEITPGVNSFKNISIFNSGMCVSLEAWKRVGGYNEAIRLDFSDHYFISRLKEIYQSYVLIDAVVSHTLSSHTADKAIITRRFVQYCEGGRWYGYYTGKTTLVAFWTALRALKLTLQFREMYFLNLYYTHFFRYRIKNGK</sequence>
<organism evidence="2 3">
    <name type="scientific">Filimonas lacunae</name>
    <dbReference type="NCBI Taxonomy" id="477680"/>
    <lineage>
        <taxon>Bacteria</taxon>
        <taxon>Pseudomonadati</taxon>
        <taxon>Bacteroidota</taxon>
        <taxon>Chitinophagia</taxon>
        <taxon>Chitinophagales</taxon>
        <taxon>Chitinophagaceae</taxon>
        <taxon>Filimonas</taxon>
    </lineage>
</organism>
<dbReference type="EMBL" id="FTOR01000004">
    <property type="protein sequence ID" value="SIT18305.1"/>
    <property type="molecule type" value="Genomic_DNA"/>
</dbReference>
<dbReference type="Pfam" id="PF00535">
    <property type="entry name" value="Glycos_transf_2"/>
    <property type="match status" value="1"/>
</dbReference>
<dbReference type="OrthoDB" id="1351873at2"/>
<protein>
    <submittedName>
        <fullName evidence="2">Glycosyltransferase, GT2 family</fullName>
    </submittedName>
</protein>
<reference evidence="3" key="1">
    <citation type="submission" date="2017-01" db="EMBL/GenBank/DDBJ databases">
        <authorList>
            <person name="Varghese N."/>
            <person name="Submissions S."/>
        </authorList>
    </citation>
    <scope>NUCLEOTIDE SEQUENCE [LARGE SCALE GENOMIC DNA]</scope>
    <source>
        <strain evidence="3">DSM 21054</strain>
    </source>
</reference>
<name>A0A173MRC2_9BACT</name>
<dbReference type="SUPFAM" id="SSF53448">
    <property type="entry name" value="Nucleotide-diphospho-sugar transferases"/>
    <property type="match status" value="1"/>
</dbReference>
<evidence type="ECO:0000313" key="2">
    <source>
        <dbReference type="EMBL" id="SIT18305.1"/>
    </source>
</evidence>